<organism evidence="2 3">
    <name type="scientific">Paraburkholderia unamae</name>
    <dbReference type="NCBI Taxonomy" id="219649"/>
    <lineage>
        <taxon>Bacteria</taxon>
        <taxon>Pseudomonadati</taxon>
        <taxon>Pseudomonadota</taxon>
        <taxon>Betaproteobacteria</taxon>
        <taxon>Burkholderiales</taxon>
        <taxon>Burkholderiaceae</taxon>
        <taxon>Paraburkholderia</taxon>
    </lineage>
</organism>
<feature type="compositionally biased region" description="Basic and acidic residues" evidence="1">
    <location>
        <begin position="20"/>
        <end position="36"/>
    </location>
</feature>
<gene>
    <name evidence="2" type="ORF">C7402_12594</name>
</gene>
<keyword evidence="3" id="KW-1185">Reference proteome</keyword>
<name>A0ABX5KDH8_9BURK</name>
<feature type="region of interest" description="Disordered" evidence="1">
    <location>
        <begin position="1"/>
        <end position="66"/>
    </location>
</feature>
<dbReference type="EMBL" id="QEOB01000025">
    <property type="protein sequence ID" value="PVX72279.1"/>
    <property type="molecule type" value="Genomic_DNA"/>
</dbReference>
<accession>A0ABX5KDH8</accession>
<feature type="compositionally biased region" description="Low complexity" evidence="1">
    <location>
        <begin position="1"/>
        <end position="19"/>
    </location>
</feature>
<proteinExistence type="predicted"/>
<reference evidence="2 3" key="1">
    <citation type="submission" date="2018-05" db="EMBL/GenBank/DDBJ databases">
        <title>Genomic Encyclopedia of Type Strains, Phase IV (KMG-V): Genome sequencing to study the core and pangenomes of soil and plant-associated prokaryotes.</title>
        <authorList>
            <person name="Whitman W."/>
        </authorList>
    </citation>
    <scope>NUCLEOTIDE SEQUENCE [LARGE SCALE GENOMIC DNA]</scope>
    <source>
        <strain evidence="2 3">SCZa-39</strain>
    </source>
</reference>
<sequence>MLSNPLSSPRPPLAACLLRRTPEAHLPTEEPNDPHRPPPPPRVPDSEPPPVPAGDPPPEAPPERLR</sequence>
<protein>
    <submittedName>
        <fullName evidence="2">Uncharacterized protein</fullName>
    </submittedName>
</protein>
<evidence type="ECO:0000313" key="2">
    <source>
        <dbReference type="EMBL" id="PVX72279.1"/>
    </source>
</evidence>
<evidence type="ECO:0000313" key="3">
    <source>
        <dbReference type="Proteomes" id="UP000245712"/>
    </source>
</evidence>
<feature type="compositionally biased region" description="Pro residues" evidence="1">
    <location>
        <begin position="37"/>
        <end position="60"/>
    </location>
</feature>
<evidence type="ECO:0000256" key="1">
    <source>
        <dbReference type="SAM" id="MobiDB-lite"/>
    </source>
</evidence>
<dbReference type="Proteomes" id="UP000245712">
    <property type="component" value="Unassembled WGS sequence"/>
</dbReference>
<comment type="caution">
    <text evidence="2">The sequence shown here is derived from an EMBL/GenBank/DDBJ whole genome shotgun (WGS) entry which is preliminary data.</text>
</comment>